<proteinExistence type="predicted"/>
<organism evidence="1">
    <name type="scientific">Siphoviridae sp. ctKcB20</name>
    <dbReference type="NCBI Taxonomy" id="2827568"/>
    <lineage>
        <taxon>Viruses</taxon>
        <taxon>Duplodnaviria</taxon>
        <taxon>Heunggongvirae</taxon>
        <taxon>Uroviricota</taxon>
        <taxon>Caudoviricetes</taxon>
    </lineage>
</organism>
<reference evidence="1" key="1">
    <citation type="journal article" date="2021" name="Proc. Natl. Acad. Sci. U.S.A.">
        <title>A Catalog of Tens of Thousands of Viruses from Human Metagenomes Reveals Hidden Associations with Chronic Diseases.</title>
        <authorList>
            <person name="Tisza M.J."/>
            <person name="Buck C.B."/>
        </authorList>
    </citation>
    <scope>NUCLEOTIDE SEQUENCE</scope>
    <source>
        <strain evidence="1">CtKcB20</strain>
    </source>
</reference>
<dbReference type="EMBL" id="BK015870">
    <property type="protein sequence ID" value="DAD70837.1"/>
    <property type="molecule type" value="Genomic_DNA"/>
</dbReference>
<sequence length="57" mass="6790">MMTASKPTFHMYVISLYHLRRYVFAWVLTWHDWTRPQFSSLYLPLLKLCADPSTGVI</sequence>
<name>A0A8S5LL91_9CAUD</name>
<protein>
    <submittedName>
        <fullName evidence="1">Uncharacterized protein</fullName>
    </submittedName>
</protein>
<accession>A0A8S5LL91</accession>
<evidence type="ECO:0000313" key="1">
    <source>
        <dbReference type="EMBL" id="DAD70837.1"/>
    </source>
</evidence>